<dbReference type="InterPro" id="IPR050109">
    <property type="entry name" value="HTH-type_TetR-like_transc_reg"/>
</dbReference>
<proteinExistence type="predicted"/>
<dbReference type="GO" id="GO:0000976">
    <property type="term" value="F:transcription cis-regulatory region binding"/>
    <property type="evidence" value="ECO:0007669"/>
    <property type="project" value="TreeGrafter"/>
</dbReference>
<keyword evidence="2" id="KW-0805">Transcription regulation</keyword>
<keyword evidence="4" id="KW-0804">Transcription</keyword>
<dbReference type="GO" id="GO:0003700">
    <property type="term" value="F:DNA-binding transcription factor activity"/>
    <property type="evidence" value="ECO:0007669"/>
    <property type="project" value="TreeGrafter"/>
</dbReference>
<dbReference type="EMBL" id="JAAXYO010000012">
    <property type="protein sequence ID" value="MBU2786664.1"/>
    <property type="molecule type" value="Genomic_DNA"/>
</dbReference>
<gene>
    <name evidence="7" type="ORF">HFQ13_00275</name>
</gene>
<name>A0AAE3CIH9_9PROT</name>
<evidence type="ECO:0000313" key="7">
    <source>
        <dbReference type="EMBL" id="MBU2786664.1"/>
    </source>
</evidence>
<feature type="domain" description="HTH tetR-type" evidence="6">
    <location>
        <begin position="11"/>
        <end position="71"/>
    </location>
</feature>
<dbReference type="AlphaFoldDB" id="A0AAE3CIH9"/>
<evidence type="ECO:0000313" key="8">
    <source>
        <dbReference type="Proteomes" id="UP001197378"/>
    </source>
</evidence>
<keyword evidence="8" id="KW-1185">Reference proteome</keyword>
<keyword evidence="3 5" id="KW-0238">DNA-binding</keyword>
<dbReference type="InterPro" id="IPR001647">
    <property type="entry name" value="HTH_TetR"/>
</dbReference>
<evidence type="ECO:0000256" key="4">
    <source>
        <dbReference type="ARBA" id="ARBA00023163"/>
    </source>
</evidence>
<dbReference type="Pfam" id="PF16925">
    <property type="entry name" value="TetR_C_13"/>
    <property type="match status" value="1"/>
</dbReference>
<dbReference type="InterPro" id="IPR009057">
    <property type="entry name" value="Homeodomain-like_sf"/>
</dbReference>
<feature type="DNA-binding region" description="H-T-H motif" evidence="5">
    <location>
        <begin position="34"/>
        <end position="53"/>
    </location>
</feature>
<dbReference type="InterPro" id="IPR011075">
    <property type="entry name" value="TetR_C"/>
</dbReference>
<sequence length="202" mass="21973">MDSHPEHLPADVRREVTVEAVIALAAEHNPGDITTSAIARHMGLTQGALFRHFPSKEALWEAVMDWVAARLMARVDAAMGTHSDALDALEAVFLTHCDFVAEHPGVPRMLFGELQRAEDTAAKRVARSLLSAYGKRVRQLITTGQQRGELSSDITADAAAAMFIGAIQGLVMQTLLNGKPQHIRSAAPGVFALYRRCIRSQP</sequence>
<accession>A0AAE3CIH9</accession>
<evidence type="ECO:0000259" key="6">
    <source>
        <dbReference type="PROSITE" id="PS50977"/>
    </source>
</evidence>
<dbReference type="Gene3D" id="1.10.357.10">
    <property type="entry name" value="Tetracycline Repressor, domain 2"/>
    <property type="match status" value="1"/>
</dbReference>
<protein>
    <submittedName>
        <fullName evidence="7">TetR/AcrR family transcriptional regulator</fullName>
    </submittedName>
</protein>
<dbReference type="RefSeq" id="WP_215872970.1">
    <property type="nucleotide sequence ID" value="NZ_JAAXYO010000012.1"/>
</dbReference>
<evidence type="ECO:0000256" key="1">
    <source>
        <dbReference type="ARBA" id="ARBA00022491"/>
    </source>
</evidence>
<keyword evidence="1" id="KW-0678">Repressor</keyword>
<evidence type="ECO:0000256" key="5">
    <source>
        <dbReference type="PROSITE-ProRule" id="PRU00335"/>
    </source>
</evidence>
<comment type="caution">
    <text evidence="7">The sequence shown here is derived from an EMBL/GenBank/DDBJ whole genome shotgun (WGS) entry which is preliminary data.</text>
</comment>
<dbReference type="Proteomes" id="UP001197378">
    <property type="component" value="Unassembled WGS sequence"/>
</dbReference>
<dbReference type="PROSITE" id="PS50977">
    <property type="entry name" value="HTH_TETR_2"/>
    <property type="match status" value="1"/>
</dbReference>
<dbReference type="PANTHER" id="PTHR30055:SF175">
    <property type="entry name" value="HTH-TYPE TRANSCRIPTIONAL REPRESSOR KSTR2"/>
    <property type="match status" value="1"/>
</dbReference>
<dbReference type="SUPFAM" id="SSF48498">
    <property type="entry name" value="Tetracyclin repressor-like, C-terminal domain"/>
    <property type="match status" value="1"/>
</dbReference>
<dbReference type="PANTHER" id="PTHR30055">
    <property type="entry name" value="HTH-TYPE TRANSCRIPTIONAL REGULATOR RUTR"/>
    <property type="match status" value="1"/>
</dbReference>
<evidence type="ECO:0000256" key="2">
    <source>
        <dbReference type="ARBA" id="ARBA00023015"/>
    </source>
</evidence>
<organism evidence="7 8">
    <name type="scientific">Igneacidithiobacillus copahuensis</name>
    <dbReference type="NCBI Taxonomy" id="2724909"/>
    <lineage>
        <taxon>Bacteria</taxon>
        <taxon>Pseudomonadati</taxon>
        <taxon>Pseudomonadota</taxon>
        <taxon>Acidithiobacillia</taxon>
        <taxon>Acidithiobacillales</taxon>
        <taxon>Acidithiobacillaceae</taxon>
        <taxon>Igneacidithiobacillus</taxon>
    </lineage>
</organism>
<reference evidence="7" key="1">
    <citation type="journal article" date="2021" name="ISME J.">
        <title>Genomic evolution of the class Acidithiobacillia: deep-branching Proteobacteria living in extreme acidic conditions.</title>
        <authorList>
            <person name="Moya-Beltran A."/>
            <person name="Beard S."/>
            <person name="Rojas-Villalobos C."/>
            <person name="Issotta F."/>
            <person name="Gallardo Y."/>
            <person name="Ulloa R."/>
            <person name="Giaveno A."/>
            <person name="Degli Esposti M."/>
            <person name="Johnson D.B."/>
            <person name="Quatrini R."/>
        </authorList>
    </citation>
    <scope>NUCLEOTIDE SEQUENCE</scope>
    <source>
        <strain evidence="7">VAN18-1</strain>
    </source>
</reference>
<dbReference type="SUPFAM" id="SSF46689">
    <property type="entry name" value="Homeodomain-like"/>
    <property type="match status" value="1"/>
</dbReference>
<dbReference type="Pfam" id="PF00440">
    <property type="entry name" value="TetR_N"/>
    <property type="match status" value="1"/>
</dbReference>
<dbReference type="InterPro" id="IPR036271">
    <property type="entry name" value="Tet_transcr_reg_TetR-rel_C_sf"/>
</dbReference>
<evidence type="ECO:0000256" key="3">
    <source>
        <dbReference type="ARBA" id="ARBA00023125"/>
    </source>
</evidence>